<sequence>MTPLHLLVALPAEARPIRHRFGLVRDNRPHPYPLYRRDEIRLVICGVGRDNAAGACHWLRGRTPARPTDAWINIGIAGHPEAEVGSPFLASSVRDGMEGRELSTAAPHLDGIGLAPLISLPEARFDYPREALLDMEGYAFFSTARRFAPPRRVACMKIVSDNIRNPATRINGRMVSELISDNLPHLDHLIDTLEDTAP</sequence>
<organism evidence="1 2">
    <name type="scientific">Candidatus Sedimenticola endophacoides</name>
    <dbReference type="NCBI Taxonomy" id="2548426"/>
    <lineage>
        <taxon>Bacteria</taxon>
        <taxon>Pseudomonadati</taxon>
        <taxon>Pseudomonadota</taxon>
        <taxon>Gammaproteobacteria</taxon>
        <taxon>Chromatiales</taxon>
        <taxon>Sedimenticolaceae</taxon>
        <taxon>Sedimenticola</taxon>
    </lineage>
</organism>
<evidence type="ECO:0008006" key="3">
    <source>
        <dbReference type="Google" id="ProtNLM"/>
    </source>
</evidence>
<dbReference type="AlphaFoldDB" id="A0A6N4DY64"/>
<dbReference type="Gene3D" id="3.40.50.1580">
    <property type="entry name" value="Nucleoside phosphorylase domain"/>
    <property type="match status" value="1"/>
</dbReference>
<protein>
    <recommendedName>
        <fullName evidence="3">Nucleoside phosphorylase domain-containing protein</fullName>
    </recommendedName>
</protein>
<comment type="caution">
    <text evidence="1">The sequence shown here is derived from an EMBL/GenBank/DDBJ whole genome shotgun (WGS) entry which is preliminary data.</text>
</comment>
<evidence type="ECO:0000313" key="2">
    <source>
        <dbReference type="Proteomes" id="UP000250928"/>
    </source>
</evidence>
<dbReference type="SUPFAM" id="SSF53167">
    <property type="entry name" value="Purine and uridine phosphorylases"/>
    <property type="match status" value="1"/>
</dbReference>
<dbReference type="Proteomes" id="UP000250928">
    <property type="component" value="Unassembled WGS sequence"/>
</dbReference>
<evidence type="ECO:0000313" key="1">
    <source>
        <dbReference type="EMBL" id="PUE02005.1"/>
    </source>
</evidence>
<accession>A0A6N4DY64</accession>
<dbReference type="InterPro" id="IPR035994">
    <property type="entry name" value="Nucleoside_phosphorylase_sf"/>
</dbReference>
<reference evidence="1 2" key="1">
    <citation type="submission" date="2018-01" db="EMBL/GenBank/DDBJ databases">
        <title>Novel co-symbiosis in the lucinid bivalve Phacoides pectinatus.</title>
        <authorList>
            <person name="Lim S.J."/>
            <person name="Davis B.G."/>
            <person name="Gill D.E."/>
            <person name="Engel A.S."/>
            <person name="Anderson L.C."/>
            <person name="Campbell B.J."/>
        </authorList>
    </citation>
    <scope>NUCLEOTIDE SEQUENCE [LARGE SCALE GENOMIC DNA]</scope>
    <source>
        <strain evidence="1">N3_P5</strain>
    </source>
</reference>
<gene>
    <name evidence="1" type="ORF">C3L24_06890</name>
</gene>
<name>A0A6N4DY64_9GAMM</name>
<proteinExistence type="predicted"/>
<dbReference type="EMBL" id="PQCO01000189">
    <property type="protein sequence ID" value="PUE02005.1"/>
    <property type="molecule type" value="Genomic_DNA"/>
</dbReference>
<dbReference type="GO" id="GO:0003824">
    <property type="term" value="F:catalytic activity"/>
    <property type="evidence" value="ECO:0007669"/>
    <property type="project" value="InterPro"/>
</dbReference>
<dbReference type="GO" id="GO:0009116">
    <property type="term" value="P:nucleoside metabolic process"/>
    <property type="evidence" value="ECO:0007669"/>
    <property type="project" value="InterPro"/>
</dbReference>